<protein>
    <submittedName>
        <fullName evidence="2">Uncharacterized protein</fullName>
    </submittedName>
</protein>
<accession>A0A6L7G4Y9</accession>
<dbReference type="PANTHER" id="PTHR38443:SF2">
    <property type="entry name" value="NON-HEMOLYTIC ENTEROTOXIN LYTIC COMPONENT L1"/>
    <property type="match status" value="1"/>
</dbReference>
<evidence type="ECO:0000313" key="3">
    <source>
        <dbReference type="Proteomes" id="UP000477911"/>
    </source>
</evidence>
<proteinExistence type="predicted"/>
<feature type="transmembrane region" description="Helical" evidence="1">
    <location>
        <begin position="322"/>
        <end position="342"/>
    </location>
</feature>
<feature type="transmembrane region" description="Helical" evidence="1">
    <location>
        <begin position="294"/>
        <end position="316"/>
    </location>
</feature>
<reference evidence="2 3" key="1">
    <citation type="submission" date="2019-12" db="EMBL/GenBank/DDBJ databases">
        <authorList>
            <person name="Li M."/>
        </authorList>
    </citation>
    <scope>NUCLEOTIDE SEQUENCE [LARGE SCALE GENOMIC DNA]</scope>
    <source>
        <strain evidence="2 3">GBMRC 2024</strain>
    </source>
</reference>
<dbReference type="PANTHER" id="PTHR38443">
    <property type="match status" value="1"/>
</dbReference>
<dbReference type="AlphaFoldDB" id="A0A6L7G4Y9"/>
<evidence type="ECO:0000313" key="2">
    <source>
        <dbReference type="EMBL" id="MXN18578.1"/>
    </source>
</evidence>
<sequence length="471" mass="49941">MPLTMLRAESELKPVFIFTVSGLSPADVAVLDSNHGDRLEALPRRLSDSFRDNGLWLSAAAQVHILSGGTSWLLQDGARQYHISHDGRSGDLEVFALTPAMAGVLQTSAATASGVTSVHVITAACHGVLNTRLSPLPAWEEDPASRPDWFEPLQAKLTHAKVLAAEWIEDIGPAMTACLPAQVVSYSAAHATLTDRIFRIAEANPAARGAEDPHVRDVCAMIDGLRSEVARIETALQEQDMSLRHWSLKMQDAYDTLSAGITGIQSTDLSLQGEIRSMNAAITGLQDSIHTENLAIAAGALVIAGGLLAMVVGVALSPVHGGTSAVVAGAGGLAALGGGLTWNMMRSKIGRDFEQIRVDQGQLGDDQNQLVALRGLETGAQQALRATGVASAMLARLRGLWRRLTTELEAVRQSLTGSDQELALVVNEGFVNGASREWSTADSLARSVLNTELRVETQVLPLDAPRKLAAA</sequence>
<dbReference type="InterPro" id="IPR052785">
    <property type="entry name" value="Enterotoxin_cmpnt"/>
</dbReference>
<dbReference type="RefSeq" id="WP_160894704.1">
    <property type="nucleotide sequence ID" value="NZ_WUMU01000013.1"/>
</dbReference>
<gene>
    <name evidence="2" type="ORF">GR170_12080</name>
</gene>
<keyword evidence="1" id="KW-1133">Transmembrane helix</keyword>
<keyword evidence="3" id="KW-1185">Reference proteome</keyword>
<dbReference type="Gene3D" id="1.20.1170.10">
    <property type="match status" value="1"/>
</dbReference>
<keyword evidence="1" id="KW-0472">Membrane</keyword>
<evidence type="ECO:0000256" key="1">
    <source>
        <dbReference type="SAM" id="Phobius"/>
    </source>
</evidence>
<dbReference type="SUPFAM" id="SSF58100">
    <property type="entry name" value="Bacterial hemolysins"/>
    <property type="match status" value="1"/>
</dbReference>
<dbReference type="EMBL" id="WUMU01000013">
    <property type="protein sequence ID" value="MXN18578.1"/>
    <property type="molecule type" value="Genomic_DNA"/>
</dbReference>
<dbReference type="Proteomes" id="UP000477911">
    <property type="component" value="Unassembled WGS sequence"/>
</dbReference>
<organism evidence="2 3">
    <name type="scientific">Pseudooceanicola albus</name>
    <dbReference type="NCBI Taxonomy" id="2692189"/>
    <lineage>
        <taxon>Bacteria</taxon>
        <taxon>Pseudomonadati</taxon>
        <taxon>Pseudomonadota</taxon>
        <taxon>Alphaproteobacteria</taxon>
        <taxon>Rhodobacterales</taxon>
        <taxon>Paracoccaceae</taxon>
        <taxon>Pseudooceanicola</taxon>
    </lineage>
</organism>
<comment type="caution">
    <text evidence="2">The sequence shown here is derived from an EMBL/GenBank/DDBJ whole genome shotgun (WGS) entry which is preliminary data.</text>
</comment>
<name>A0A6L7G4Y9_9RHOB</name>
<keyword evidence="1" id="KW-0812">Transmembrane</keyword>